<dbReference type="HOGENOM" id="CLU_084512_1_1_1"/>
<keyword evidence="5" id="KW-1185">Reference proteome</keyword>
<evidence type="ECO:0000259" key="3">
    <source>
        <dbReference type="Pfam" id="PF24808"/>
    </source>
</evidence>
<gene>
    <name evidence="4" type="ORF">THITE_2077609</name>
</gene>
<organism evidence="4 5">
    <name type="scientific">Thermothielavioides terrestris (strain ATCC 38088 / NRRL 8126)</name>
    <name type="common">Thielavia terrestris</name>
    <dbReference type="NCBI Taxonomy" id="578455"/>
    <lineage>
        <taxon>Eukaryota</taxon>
        <taxon>Fungi</taxon>
        <taxon>Dikarya</taxon>
        <taxon>Ascomycota</taxon>
        <taxon>Pezizomycotina</taxon>
        <taxon>Sordariomycetes</taxon>
        <taxon>Sordariomycetidae</taxon>
        <taxon>Sordariales</taxon>
        <taxon>Chaetomiaceae</taxon>
        <taxon>Thermothielavioides</taxon>
        <taxon>Thermothielavioides terrestris</taxon>
    </lineage>
</organism>
<dbReference type="Proteomes" id="UP000008181">
    <property type="component" value="Chromosome 2"/>
</dbReference>
<feature type="chain" id="PRO_5003436946" description="DUF7707 domain-containing protein" evidence="2">
    <location>
        <begin position="19"/>
        <end position="194"/>
    </location>
</feature>
<dbReference type="OrthoDB" id="2121879at2759"/>
<dbReference type="EMBL" id="CP003010">
    <property type="protein sequence ID" value="AEO66089.1"/>
    <property type="molecule type" value="Genomic_DNA"/>
</dbReference>
<name>G2R4P9_THETT</name>
<dbReference type="Pfam" id="PF24808">
    <property type="entry name" value="DUF7707"/>
    <property type="match status" value="1"/>
</dbReference>
<reference evidence="4 5" key="1">
    <citation type="journal article" date="2011" name="Nat. Biotechnol.">
        <title>Comparative genomic analysis of the thermophilic biomass-degrading fungi Myceliophthora thermophila and Thielavia terrestris.</title>
        <authorList>
            <person name="Berka R.M."/>
            <person name="Grigoriev I.V."/>
            <person name="Otillar R."/>
            <person name="Salamov A."/>
            <person name="Grimwood J."/>
            <person name="Reid I."/>
            <person name="Ishmael N."/>
            <person name="John T."/>
            <person name="Darmond C."/>
            <person name="Moisan M.-C."/>
            <person name="Henrissat B."/>
            <person name="Coutinho P.M."/>
            <person name="Lombard V."/>
            <person name="Natvig D.O."/>
            <person name="Lindquist E."/>
            <person name="Schmutz J."/>
            <person name="Lucas S."/>
            <person name="Harris P."/>
            <person name="Powlowski J."/>
            <person name="Bellemare A."/>
            <person name="Taylor D."/>
            <person name="Butler G."/>
            <person name="de Vries R.P."/>
            <person name="Allijn I.E."/>
            <person name="van den Brink J."/>
            <person name="Ushinsky S."/>
            <person name="Storms R."/>
            <person name="Powell A.J."/>
            <person name="Paulsen I.T."/>
            <person name="Elbourne L.D.H."/>
            <person name="Baker S.E."/>
            <person name="Magnuson J."/>
            <person name="LaBoissiere S."/>
            <person name="Clutterbuck A.J."/>
            <person name="Martinez D."/>
            <person name="Wogulis M."/>
            <person name="de Leon A.L."/>
            <person name="Rey M.W."/>
            <person name="Tsang A."/>
        </authorList>
    </citation>
    <scope>NUCLEOTIDE SEQUENCE [LARGE SCALE GENOMIC DNA]</scope>
    <source>
        <strain evidence="5">ATCC 38088 / NRRL 8126</strain>
    </source>
</reference>
<evidence type="ECO:0000313" key="4">
    <source>
        <dbReference type="EMBL" id="AEO66089.1"/>
    </source>
</evidence>
<evidence type="ECO:0000313" key="5">
    <source>
        <dbReference type="Proteomes" id="UP000008181"/>
    </source>
</evidence>
<feature type="domain" description="DUF7707" evidence="3">
    <location>
        <begin position="22"/>
        <end position="122"/>
    </location>
</feature>
<dbReference type="RefSeq" id="XP_003652425.1">
    <property type="nucleotide sequence ID" value="XM_003652377.1"/>
</dbReference>
<dbReference type="eggNOG" id="ENOG502SSWV">
    <property type="taxonomic scope" value="Eukaryota"/>
</dbReference>
<keyword evidence="2" id="KW-0732">Signal</keyword>
<sequence>MRHAVLLVALSAVGVASAQNFTINPGSVDTSTKTSWCSAEYNSCNLLCGGNLLANLCDVDTLNYNCTCSNGSAPGLQYYTQTIPTFICEQAYADCIAANTGSSRAQDDCKNNIQSKCGTLDPNKVQASSPSSSSAGSGAGATQGASSSGSSSPSASAAQSAPSSSTSHGAAPTNAAYIGNGLAVVAAGVFAALL</sequence>
<feature type="signal peptide" evidence="2">
    <location>
        <begin position="1"/>
        <end position="18"/>
    </location>
</feature>
<accession>G2R4P9</accession>
<dbReference type="PANTHER" id="PTHR38118:SF3">
    <property type="entry name" value="ANCHORED CELL WALL PROTEIN 11"/>
    <property type="match status" value="1"/>
</dbReference>
<proteinExistence type="predicted"/>
<dbReference type="KEGG" id="ttt:THITE_2077609"/>
<protein>
    <recommendedName>
        <fullName evidence="3">DUF7707 domain-containing protein</fullName>
    </recommendedName>
</protein>
<dbReference type="AlphaFoldDB" id="G2R4P9"/>
<feature type="compositionally biased region" description="Low complexity" evidence="1">
    <location>
        <begin position="126"/>
        <end position="170"/>
    </location>
</feature>
<dbReference type="GeneID" id="11517401"/>
<dbReference type="InterPro" id="IPR056124">
    <property type="entry name" value="DUF7707"/>
</dbReference>
<evidence type="ECO:0000256" key="1">
    <source>
        <dbReference type="SAM" id="MobiDB-lite"/>
    </source>
</evidence>
<dbReference type="PANTHER" id="PTHR38118">
    <property type="entry name" value="ANCHORED CELL WALL PROTEIN 11-RELATED"/>
    <property type="match status" value="1"/>
</dbReference>
<evidence type="ECO:0000256" key="2">
    <source>
        <dbReference type="SAM" id="SignalP"/>
    </source>
</evidence>
<feature type="region of interest" description="Disordered" evidence="1">
    <location>
        <begin position="121"/>
        <end position="170"/>
    </location>
</feature>